<dbReference type="GO" id="GO:0004477">
    <property type="term" value="F:methenyltetrahydrofolate cyclohydrolase activity"/>
    <property type="evidence" value="ECO:0007669"/>
    <property type="project" value="UniProtKB-EC"/>
</dbReference>
<sequence>MASLRKTLLQVFRVIESAPYLVRRTPPASRPCAYSNATCRAFISLAPDDEPEINDARAQILDGRKVANEWQADIAREVEELRRTKGIIPGLAVVLVGDRADSLLYVKRKQEACTSVGFNFFLSHLSSTVTQDEIQREVKTYSSNACIHGVLIQVPLPAHICEAELLESIDPSKDVDGFHPLNVAKLVMRGHTPDFVPCTPRGCAELLTRSGISVKGLHAVVLGNSNIVGLPFSMLLRDLGAASVMVVHNINRLEEGADDHHISSKTREADVVVAAVGKPHFVRKEWIKPGAIVFDVGINPMLVPASGEELPQHEASGQTLPWVFPYLSRTNQY</sequence>
<dbReference type="Proteomes" id="UP001190700">
    <property type="component" value="Unassembled WGS sequence"/>
</dbReference>
<dbReference type="InterPro" id="IPR000672">
    <property type="entry name" value="THF_DH/CycHdrlase"/>
</dbReference>
<evidence type="ECO:0000256" key="5">
    <source>
        <dbReference type="ARBA" id="ARBA00023002"/>
    </source>
</evidence>
<keyword evidence="6" id="KW-0511">Multifunctional enzyme</keyword>
<dbReference type="EMBL" id="LGRX02011776">
    <property type="protein sequence ID" value="KAK3268530.1"/>
    <property type="molecule type" value="Genomic_DNA"/>
</dbReference>
<dbReference type="SUPFAM" id="SSF51735">
    <property type="entry name" value="NAD(P)-binding Rossmann-fold domains"/>
    <property type="match status" value="1"/>
</dbReference>
<dbReference type="InterPro" id="IPR020630">
    <property type="entry name" value="THF_DH/CycHdrlase_cat_dom"/>
</dbReference>
<keyword evidence="4" id="KW-0378">Hydrolase</keyword>
<reference evidence="9 10" key="1">
    <citation type="journal article" date="2015" name="Genome Biol. Evol.">
        <title>Comparative Genomics of a Bacterivorous Green Alga Reveals Evolutionary Causalities and Consequences of Phago-Mixotrophic Mode of Nutrition.</title>
        <authorList>
            <person name="Burns J.A."/>
            <person name="Paasch A."/>
            <person name="Narechania A."/>
            <person name="Kim E."/>
        </authorList>
    </citation>
    <scope>NUCLEOTIDE SEQUENCE [LARGE SCALE GENOMIC DNA]</scope>
    <source>
        <strain evidence="9 10">PLY_AMNH</strain>
    </source>
</reference>
<organism evidence="9 10">
    <name type="scientific">Cymbomonas tetramitiformis</name>
    <dbReference type="NCBI Taxonomy" id="36881"/>
    <lineage>
        <taxon>Eukaryota</taxon>
        <taxon>Viridiplantae</taxon>
        <taxon>Chlorophyta</taxon>
        <taxon>Pyramimonadophyceae</taxon>
        <taxon>Pyramimonadales</taxon>
        <taxon>Pyramimonadaceae</taxon>
        <taxon>Cymbomonas</taxon>
    </lineage>
</organism>
<accession>A0AAE0FZP2</accession>
<evidence type="ECO:0000256" key="2">
    <source>
        <dbReference type="ARBA" id="ARBA00012776"/>
    </source>
</evidence>
<dbReference type="GO" id="GO:0005829">
    <property type="term" value="C:cytosol"/>
    <property type="evidence" value="ECO:0007669"/>
    <property type="project" value="TreeGrafter"/>
</dbReference>
<dbReference type="Pfam" id="PF00763">
    <property type="entry name" value="THF_DHG_CYH"/>
    <property type="match status" value="1"/>
</dbReference>
<keyword evidence="5" id="KW-0560">Oxidoreductase</keyword>
<evidence type="ECO:0000259" key="8">
    <source>
        <dbReference type="Pfam" id="PF02882"/>
    </source>
</evidence>
<dbReference type="Gene3D" id="3.40.50.720">
    <property type="entry name" value="NAD(P)-binding Rossmann-like Domain"/>
    <property type="match status" value="1"/>
</dbReference>
<dbReference type="GO" id="GO:0035999">
    <property type="term" value="P:tetrahydrofolate interconversion"/>
    <property type="evidence" value="ECO:0007669"/>
    <property type="project" value="TreeGrafter"/>
</dbReference>
<comment type="subunit">
    <text evidence="1">Homodimer.</text>
</comment>
<dbReference type="PANTHER" id="PTHR48099">
    <property type="entry name" value="C-1-TETRAHYDROFOLATE SYNTHASE, CYTOPLASMIC-RELATED"/>
    <property type="match status" value="1"/>
</dbReference>
<evidence type="ECO:0000256" key="3">
    <source>
        <dbReference type="ARBA" id="ARBA00022563"/>
    </source>
</evidence>
<evidence type="ECO:0000256" key="4">
    <source>
        <dbReference type="ARBA" id="ARBA00022801"/>
    </source>
</evidence>
<dbReference type="AlphaFoldDB" id="A0AAE0FZP2"/>
<dbReference type="FunFam" id="3.40.50.10860:FF:000005">
    <property type="entry name" value="C-1-tetrahydrofolate synthase, cytoplasmic, putative"/>
    <property type="match status" value="1"/>
</dbReference>
<dbReference type="GO" id="GO:0004488">
    <property type="term" value="F:methylenetetrahydrofolate dehydrogenase (NADP+) activity"/>
    <property type="evidence" value="ECO:0007669"/>
    <property type="project" value="InterPro"/>
</dbReference>
<dbReference type="SUPFAM" id="SSF53223">
    <property type="entry name" value="Aminoacid dehydrogenase-like, N-terminal domain"/>
    <property type="match status" value="1"/>
</dbReference>
<dbReference type="EC" id="3.5.4.9" evidence="2"/>
<name>A0AAE0FZP2_9CHLO</name>
<evidence type="ECO:0000256" key="1">
    <source>
        <dbReference type="ARBA" id="ARBA00011738"/>
    </source>
</evidence>
<protein>
    <recommendedName>
        <fullName evidence="2">methenyltetrahydrofolate cyclohydrolase</fullName>
        <ecNumber evidence="2">3.5.4.9</ecNumber>
    </recommendedName>
</protein>
<dbReference type="PRINTS" id="PR00085">
    <property type="entry name" value="THFDHDRGNASE"/>
</dbReference>
<dbReference type="InterPro" id="IPR020631">
    <property type="entry name" value="THF_DH/CycHdrlase_NAD-bd_dom"/>
</dbReference>
<evidence type="ECO:0000313" key="9">
    <source>
        <dbReference type="EMBL" id="KAK3268530.1"/>
    </source>
</evidence>
<feature type="domain" description="Tetrahydrofolate dehydrogenase/cyclohydrolase catalytic" evidence="7">
    <location>
        <begin position="61"/>
        <end position="176"/>
    </location>
</feature>
<dbReference type="InterPro" id="IPR046346">
    <property type="entry name" value="Aminoacid_DH-like_N_sf"/>
</dbReference>
<dbReference type="PANTHER" id="PTHR48099:SF27">
    <property type="entry name" value="BIFUNCTIONAL PROTEIN FOLD 2"/>
    <property type="match status" value="1"/>
</dbReference>
<feature type="domain" description="Tetrahydrofolate dehydrogenase/cyclohydrolase NAD(P)-binding" evidence="8">
    <location>
        <begin position="197"/>
        <end position="301"/>
    </location>
</feature>
<dbReference type="HAMAP" id="MF_01576">
    <property type="entry name" value="THF_DHG_CYH"/>
    <property type="match status" value="1"/>
</dbReference>
<dbReference type="InterPro" id="IPR036291">
    <property type="entry name" value="NAD(P)-bd_dom_sf"/>
</dbReference>
<proteinExistence type="inferred from homology"/>
<keyword evidence="3" id="KW-0554">One-carbon metabolism</keyword>
<keyword evidence="10" id="KW-1185">Reference proteome</keyword>
<dbReference type="Pfam" id="PF02882">
    <property type="entry name" value="THF_DHG_CYH_C"/>
    <property type="match status" value="1"/>
</dbReference>
<evidence type="ECO:0000259" key="7">
    <source>
        <dbReference type="Pfam" id="PF00763"/>
    </source>
</evidence>
<evidence type="ECO:0000256" key="6">
    <source>
        <dbReference type="ARBA" id="ARBA00023268"/>
    </source>
</evidence>
<dbReference type="Gene3D" id="3.40.50.10860">
    <property type="entry name" value="Leucine Dehydrogenase, chain A, domain 1"/>
    <property type="match status" value="1"/>
</dbReference>
<gene>
    <name evidence="9" type="ORF">CYMTET_22967</name>
</gene>
<evidence type="ECO:0000313" key="10">
    <source>
        <dbReference type="Proteomes" id="UP001190700"/>
    </source>
</evidence>
<comment type="caution">
    <text evidence="9">The sequence shown here is derived from an EMBL/GenBank/DDBJ whole genome shotgun (WGS) entry which is preliminary data.</text>
</comment>